<reference evidence="1" key="1">
    <citation type="submission" date="2014-11" db="EMBL/GenBank/DDBJ databases">
        <authorList>
            <person name="Amaro Gonzalez C."/>
        </authorList>
    </citation>
    <scope>NUCLEOTIDE SEQUENCE</scope>
</reference>
<organism evidence="1">
    <name type="scientific">Anguilla anguilla</name>
    <name type="common">European freshwater eel</name>
    <name type="synonym">Muraena anguilla</name>
    <dbReference type="NCBI Taxonomy" id="7936"/>
    <lineage>
        <taxon>Eukaryota</taxon>
        <taxon>Metazoa</taxon>
        <taxon>Chordata</taxon>
        <taxon>Craniata</taxon>
        <taxon>Vertebrata</taxon>
        <taxon>Euteleostomi</taxon>
        <taxon>Actinopterygii</taxon>
        <taxon>Neopterygii</taxon>
        <taxon>Teleostei</taxon>
        <taxon>Anguilliformes</taxon>
        <taxon>Anguillidae</taxon>
        <taxon>Anguilla</taxon>
    </lineage>
</organism>
<sequence length="21" mass="2392">MKTATSSLCPLQIHKFTKQTK</sequence>
<evidence type="ECO:0000313" key="1">
    <source>
        <dbReference type="EMBL" id="JAH22042.1"/>
    </source>
</evidence>
<dbReference type="EMBL" id="GBXM01086535">
    <property type="protein sequence ID" value="JAH22042.1"/>
    <property type="molecule type" value="Transcribed_RNA"/>
</dbReference>
<accession>A0A0E9QZW6</accession>
<protein>
    <submittedName>
        <fullName evidence="1">Uncharacterized protein</fullName>
    </submittedName>
</protein>
<name>A0A0E9QZW6_ANGAN</name>
<dbReference type="AlphaFoldDB" id="A0A0E9QZW6"/>
<proteinExistence type="predicted"/>
<reference evidence="1" key="2">
    <citation type="journal article" date="2015" name="Fish Shellfish Immunol.">
        <title>Early steps in the European eel (Anguilla anguilla)-Vibrio vulnificus interaction in the gills: Role of the RtxA13 toxin.</title>
        <authorList>
            <person name="Callol A."/>
            <person name="Pajuelo D."/>
            <person name="Ebbesson L."/>
            <person name="Teles M."/>
            <person name="MacKenzie S."/>
            <person name="Amaro C."/>
        </authorList>
    </citation>
    <scope>NUCLEOTIDE SEQUENCE</scope>
</reference>